<sequence length="349" mass="38135">MGKRFPQMMVTRQVRPAAPPRQLSGLGCCVVGFENLTGGNNGIFIRSSSRTSSVVALLASPMGPAMGDKACSCASFHFLSKPKLRQGLPPRCCAFLEMGIRPGKFAVAVTLGPRVLVVLLQGNIWTGLLDPWMLGCKFLDRLGENRVGRIDEDVEKSLVYMCLPNTEEDDPGCCCCILLLMISSDVDSDIELLGSGSSLSNVEMLDECDLVVVVLGSSMCYNNMFPDNSELLSFYDSCGARVSDLSETVESYKWVRNREVMKMKAKRYTVESLTCNWNAASVQLMGTIVMEKTHGVKMLGTERVVLLYVPSLDGGYDCSTLLSICAVITVHYRTELDSVPAQVNEDSQA</sequence>
<dbReference type="Proteomes" id="UP001057279">
    <property type="component" value="Linkage Group LG07"/>
</dbReference>
<gene>
    <name evidence="1" type="ORF">MJG53_008396</name>
</gene>
<evidence type="ECO:0000313" key="1">
    <source>
        <dbReference type="EMBL" id="KAI4583183.1"/>
    </source>
</evidence>
<comment type="caution">
    <text evidence="1">The sequence shown here is derived from an EMBL/GenBank/DDBJ whole genome shotgun (WGS) entry which is preliminary data.</text>
</comment>
<name>A0ACB9V0E4_9CETA</name>
<keyword evidence="2" id="KW-1185">Reference proteome</keyword>
<protein>
    <submittedName>
        <fullName evidence="1">Uncharacterized protein</fullName>
    </submittedName>
</protein>
<accession>A0ACB9V0E4</accession>
<organism evidence="1 2">
    <name type="scientific">Ovis ammon polii x Ovis aries</name>
    <dbReference type="NCBI Taxonomy" id="2918886"/>
    <lineage>
        <taxon>Eukaryota</taxon>
        <taxon>Metazoa</taxon>
        <taxon>Chordata</taxon>
        <taxon>Craniata</taxon>
        <taxon>Vertebrata</taxon>
        <taxon>Euteleostomi</taxon>
        <taxon>Mammalia</taxon>
        <taxon>Eutheria</taxon>
        <taxon>Laurasiatheria</taxon>
        <taxon>Artiodactyla</taxon>
        <taxon>Ruminantia</taxon>
        <taxon>Pecora</taxon>
        <taxon>Bovidae</taxon>
        <taxon>Caprinae</taxon>
        <taxon>Ovis</taxon>
    </lineage>
</organism>
<evidence type="ECO:0000313" key="2">
    <source>
        <dbReference type="Proteomes" id="UP001057279"/>
    </source>
</evidence>
<reference evidence="1" key="1">
    <citation type="submission" date="2022-03" db="EMBL/GenBank/DDBJ databases">
        <title>Genomic analyses of argali, domestic sheep and their hybrids provide insights into chromosomal evolution, heterosis and genetic basis of agronomic traits.</title>
        <authorList>
            <person name="Li M."/>
        </authorList>
    </citation>
    <scope>NUCLEOTIDE SEQUENCE</scope>
    <source>
        <strain evidence="1">F1 hybrid</strain>
    </source>
</reference>
<proteinExistence type="predicted"/>
<dbReference type="EMBL" id="CM043032">
    <property type="protein sequence ID" value="KAI4583183.1"/>
    <property type="molecule type" value="Genomic_DNA"/>
</dbReference>